<evidence type="ECO:0000256" key="1">
    <source>
        <dbReference type="RuleBase" id="RU363044"/>
    </source>
</evidence>
<name>V2WP17_MONRO</name>
<dbReference type="Proteomes" id="UP000017559">
    <property type="component" value="Unassembled WGS sequence"/>
</dbReference>
<feature type="chain" id="PRO_5004711521" description="ATP-dependent DNA helicase" evidence="2">
    <location>
        <begin position="24"/>
        <end position="317"/>
    </location>
</feature>
<comment type="catalytic activity">
    <reaction evidence="1">
        <text>ATP + H2O = ADP + phosphate + H(+)</text>
        <dbReference type="Rhea" id="RHEA:13065"/>
        <dbReference type="ChEBI" id="CHEBI:15377"/>
        <dbReference type="ChEBI" id="CHEBI:15378"/>
        <dbReference type="ChEBI" id="CHEBI:30616"/>
        <dbReference type="ChEBI" id="CHEBI:43474"/>
        <dbReference type="ChEBI" id="CHEBI:456216"/>
        <dbReference type="EC" id="5.6.2.3"/>
    </reaction>
</comment>
<organism evidence="4 5">
    <name type="scientific">Moniliophthora roreri (strain MCA 2997)</name>
    <name type="common">Cocoa frosty pod rot fungus</name>
    <name type="synonym">Crinipellis roreri</name>
    <dbReference type="NCBI Taxonomy" id="1381753"/>
    <lineage>
        <taxon>Eukaryota</taxon>
        <taxon>Fungi</taxon>
        <taxon>Dikarya</taxon>
        <taxon>Basidiomycota</taxon>
        <taxon>Agaricomycotina</taxon>
        <taxon>Agaricomycetes</taxon>
        <taxon>Agaricomycetidae</taxon>
        <taxon>Agaricales</taxon>
        <taxon>Marasmiineae</taxon>
        <taxon>Marasmiaceae</taxon>
        <taxon>Moniliophthora</taxon>
    </lineage>
</organism>
<evidence type="ECO:0000313" key="4">
    <source>
        <dbReference type="EMBL" id="ESK81970.1"/>
    </source>
</evidence>
<dbReference type="InterPro" id="IPR027417">
    <property type="entry name" value="P-loop_NTPase"/>
</dbReference>
<evidence type="ECO:0000256" key="2">
    <source>
        <dbReference type="SAM" id="SignalP"/>
    </source>
</evidence>
<keyword evidence="1" id="KW-0347">Helicase</keyword>
<sequence length="317" mass="35834">MQVGHCLCQLFALILIFCAPSKPENLWNEFWQSLCDDLPQNLRCQHQLPPQASVPDSNVYDYRLFLLQKILMESGQLLPSSMPRPQRDWQIESENPLISEQLDYNCEAEREKANARISLFNANQKYAFDSMINSIENSLGKTFFLHGPSGTGKTFVYNTLCFYLRAHPLIVLCAASSGIAALLIQGGRTAHQLFKIPVENIGPESFCNIPKQSQHADLLRAASLIIWDEALMQHRHTHEALDRTLCDLRNKPDTTFGGITTVFGGNFQQILPVVPQGSQEEIVNTSLQRSALWPQVEILQLTHNERLQQGSNKENFA</sequence>
<dbReference type="Pfam" id="PF05970">
    <property type="entry name" value="PIF1"/>
    <property type="match status" value="1"/>
</dbReference>
<proteinExistence type="inferred from homology"/>
<keyword evidence="1" id="KW-0233">DNA recombination</keyword>
<dbReference type="STRING" id="1381753.V2WP17"/>
<evidence type="ECO:0000313" key="5">
    <source>
        <dbReference type="Proteomes" id="UP000017559"/>
    </source>
</evidence>
<dbReference type="EMBL" id="AWSO01002132">
    <property type="protein sequence ID" value="ESK81970.1"/>
    <property type="molecule type" value="Genomic_DNA"/>
</dbReference>
<dbReference type="OrthoDB" id="3366231at2759"/>
<dbReference type="GO" id="GO:0006310">
    <property type="term" value="P:DNA recombination"/>
    <property type="evidence" value="ECO:0007669"/>
    <property type="project" value="UniProtKB-KW"/>
</dbReference>
<keyword evidence="1" id="KW-0378">Hydrolase</keyword>
<dbReference type="KEGG" id="mrr:Moror_8454"/>
<dbReference type="PANTHER" id="PTHR10492:SF95">
    <property type="entry name" value="HELITRON HELICASE-LIKE DOMAIN-CONTAINING PROTEIN"/>
    <property type="match status" value="1"/>
</dbReference>
<protein>
    <recommendedName>
        <fullName evidence="1">ATP-dependent DNA helicase</fullName>
        <ecNumber evidence="1">5.6.2.3</ecNumber>
    </recommendedName>
</protein>
<comment type="cofactor">
    <cofactor evidence="1">
        <name>Mg(2+)</name>
        <dbReference type="ChEBI" id="CHEBI:18420"/>
    </cofactor>
</comment>
<keyword evidence="2" id="KW-0732">Signal</keyword>
<dbReference type="PANTHER" id="PTHR10492">
    <property type="match status" value="1"/>
</dbReference>
<reference evidence="4 5" key="1">
    <citation type="journal article" date="2014" name="BMC Genomics">
        <title>Genome and secretome analysis of the hemibiotrophic fungal pathogen, Moniliophthora roreri, which causes frosty pod rot disease of cacao: mechanisms of the biotrophic and necrotrophic phases.</title>
        <authorList>
            <person name="Meinhardt L.W."/>
            <person name="Costa G.G.L."/>
            <person name="Thomazella D.P.T."/>
            <person name="Teixeira P.J.P.L."/>
            <person name="Carazzolle M.F."/>
            <person name="Schuster S.C."/>
            <person name="Carlson J.E."/>
            <person name="Guiltinan M.J."/>
            <person name="Mieczkowski P."/>
            <person name="Farmer A."/>
            <person name="Ramaraj T."/>
            <person name="Crozier J."/>
            <person name="Davis R.E."/>
            <person name="Shao J."/>
            <person name="Melnick R.L."/>
            <person name="Pereira G.A.G."/>
            <person name="Bailey B.A."/>
        </authorList>
    </citation>
    <scope>NUCLEOTIDE SEQUENCE [LARGE SCALE GENOMIC DNA]</scope>
    <source>
        <strain evidence="4 5">MCA 2997</strain>
    </source>
</reference>
<gene>
    <name evidence="4" type="ORF">Moror_8454</name>
</gene>
<keyword evidence="1" id="KW-0227">DNA damage</keyword>
<feature type="domain" description="DNA helicase Pif1-like DEAD-box helicase" evidence="3">
    <location>
        <begin position="120"/>
        <end position="313"/>
    </location>
</feature>
<dbReference type="GO" id="GO:0000723">
    <property type="term" value="P:telomere maintenance"/>
    <property type="evidence" value="ECO:0007669"/>
    <property type="project" value="InterPro"/>
</dbReference>
<accession>V2WP17</accession>
<dbReference type="GO" id="GO:0043139">
    <property type="term" value="F:5'-3' DNA helicase activity"/>
    <property type="evidence" value="ECO:0007669"/>
    <property type="project" value="UniProtKB-EC"/>
</dbReference>
<keyword evidence="1" id="KW-0067">ATP-binding</keyword>
<keyword evidence="1" id="KW-0547">Nucleotide-binding</keyword>
<evidence type="ECO:0000259" key="3">
    <source>
        <dbReference type="Pfam" id="PF05970"/>
    </source>
</evidence>
<comment type="caution">
    <text evidence="4">The sequence shown here is derived from an EMBL/GenBank/DDBJ whole genome shotgun (WGS) entry which is preliminary data.</text>
</comment>
<keyword evidence="5" id="KW-1185">Reference proteome</keyword>
<dbReference type="Gene3D" id="3.40.50.300">
    <property type="entry name" value="P-loop containing nucleotide triphosphate hydrolases"/>
    <property type="match status" value="1"/>
</dbReference>
<dbReference type="EC" id="5.6.2.3" evidence="1"/>
<dbReference type="SUPFAM" id="SSF52540">
    <property type="entry name" value="P-loop containing nucleoside triphosphate hydrolases"/>
    <property type="match status" value="1"/>
</dbReference>
<keyword evidence="1" id="KW-0234">DNA repair</keyword>
<dbReference type="GO" id="GO:0006281">
    <property type="term" value="P:DNA repair"/>
    <property type="evidence" value="ECO:0007669"/>
    <property type="project" value="UniProtKB-KW"/>
</dbReference>
<dbReference type="HOGENOM" id="CLU_001324_9_0_1"/>
<feature type="signal peptide" evidence="2">
    <location>
        <begin position="1"/>
        <end position="23"/>
    </location>
</feature>
<dbReference type="InterPro" id="IPR010285">
    <property type="entry name" value="DNA_helicase_pif1-like_DEAD"/>
</dbReference>
<dbReference type="AlphaFoldDB" id="V2WP17"/>
<comment type="similarity">
    <text evidence="1">Belongs to the helicase family.</text>
</comment>
<dbReference type="GO" id="GO:0016887">
    <property type="term" value="F:ATP hydrolysis activity"/>
    <property type="evidence" value="ECO:0007669"/>
    <property type="project" value="RHEA"/>
</dbReference>
<dbReference type="GO" id="GO:0005524">
    <property type="term" value="F:ATP binding"/>
    <property type="evidence" value="ECO:0007669"/>
    <property type="project" value="UniProtKB-KW"/>
</dbReference>